<reference evidence="3 4" key="1">
    <citation type="submission" date="2021-06" db="EMBL/GenBank/DDBJ databases">
        <authorList>
            <person name="Palmer J.M."/>
        </authorList>
    </citation>
    <scope>NUCLEOTIDE SEQUENCE [LARGE SCALE GENOMIC DNA]</scope>
    <source>
        <strain evidence="3 4">MEX-2019</strain>
        <tissue evidence="3">Muscle</tissue>
    </source>
</reference>
<organism evidence="3 4">
    <name type="scientific">Crenichthys baileyi</name>
    <name type="common">White River springfish</name>
    <dbReference type="NCBI Taxonomy" id="28760"/>
    <lineage>
        <taxon>Eukaryota</taxon>
        <taxon>Metazoa</taxon>
        <taxon>Chordata</taxon>
        <taxon>Craniata</taxon>
        <taxon>Vertebrata</taxon>
        <taxon>Euteleostomi</taxon>
        <taxon>Actinopterygii</taxon>
        <taxon>Neopterygii</taxon>
        <taxon>Teleostei</taxon>
        <taxon>Neoteleostei</taxon>
        <taxon>Acanthomorphata</taxon>
        <taxon>Ovalentaria</taxon>
        <taxon>Atherinomorphae</taxon>
        <taxon>Cyprinodontiformes</taxon>
        <taxon>Goodeidae</taxon>
        <taxon>Crenichthys</taxon>
    </lineage>
</organism>
<accession>A0AAV9S8U4</accession>
<keyword evidence="4" id="KW-1185">Reference proteome</keyword>
<keyword evidence="2" id="KW-0472">Membrane</keyword>
<feature type="transmembrane region" description="Helical" evidence="2">
    <location>
        <begin position="101"/>
        <end position="128"/>
    </location>
</feature>
<feature type="compositionally biased region" description="Polar residues" evidence="1">
    <location>
        <begin position="53"/>
        <end position="64"/>
    </location>
</feature>
<name>A0AAV9S8U4_9TELE</name>
<dbReference type="Proteomes" id="UP001311232">
    <property type="component" value="Unassembled WGS sequence"/>
</dbReference>
<evidence type="ECO:0000313" key="3">
    <source>
        <dbReference type="EMBL" id="KAK5617282.1"/>
    </source>
</evidence>
<keyword evidence="2" id="KW-0812">Transmembrane</keyword>
<dbReference type="EMBL" id="JAHHUM010000753">
    <property type="protein sequence ID" value="KAK5617282.1"/>
    <property type="molecule type" value="Genomic_DNA"/>
</dbReference>
<feature type="region of interest" description="Disordered" evidence="1">
    <location>
        <begin position="41"/>
        <end position="70"/>
    </location>
</feature>
<comment type="caution">
    <text evidence="3">The sequence shown here is derived from an EMBL/GenBank/DDBJ whole genome shotgun (WGS) entry which is preliminary data.</text>
</comment>
<sequence>MHAGQAQAHCSSLNSEGPRKGGLITIPADELVIKRERCPPEPSAAPVAHNHSDTSPGATAQLSASHRLAVDSPQERNTPASLFLCRQQPPENPCLHVSAPFILFSVFYFLLVFCFLIFSFAIFSWLFALSLYSAFIKLHVLFCGDKKEMEKDEDDREEEDE</sequence>
<evidence type="ECO:0000313" key="4">
    <source>
        <dbReference type="Proteomes" id="UP001311232"/>
    </source>
</evidence>
<dbReference type="AlphaFoldDB" id="A0AAV9S8U4"/>
<feature type="region of interest" description="Disordered" evidence="1">
    <location>
        <begin position="1"/>
        <end position="22"/>
    </location>
</feature>
<keyword evidence="2" id="KW-1133">Transmembrane helix</keyword>
<evidence type="ECO:0000256" key="2">
    <source>
        <dbReference type="SAM" id="Phobius"/>
    </source>
</evidence>
<evidence type="ECO:0000256" key="1">
    <source>
        <dbReference type="SAM" id="MobiDB-lite"/>
    </source>
</evidence>
<protein>
    <submittedName>
        <fullName evidence="3">Uncharacterized protein</fullName>
    </submittedName>
</protein>
<proteinExistence type="predicted"/>
<gene>
    <name evidence="3" type="ORF">CRENBAI_008669</name>
</gene>